<dbReference type="Proteomes" id="UP000299102">
    <property type="component" value="Unassembled WGS sequence"/>
</dbReference>
<evidence type="ECO:0000313" key="2">
    <source>
        <dbReference type="Proteomes" id="UP000299102"/>
    </source>
</evidence>
<dbReference type="AlphaFoldDB" id="A0A4C1UFQ0"/>
<accession>A0A4C1UFQ0</accession>
<gene>
    <name evidence="1" type="ORF">EVAR_14135_1</name>
</gene>
<dbReference type="EMBL" id="BGZK01000166">
    <property type="protein sequence ID" value="GBP24802.1"/>
    <property type="molecule type" value="Genomic_DNA"/>
</dbReference>
<proteinExistence type="predicted"/>
<sequence>MNSFTYGQAGEAADNGKVEHSLKRAFSCGFLPTQIGRVGGKLGVNVRLDFQLAFEVYVVNFHFEVAYSRGSSRVHIDLIPPPFICADQPDPDIAPAFVFSSTPAFDSDSGLDLDSDFV</sequence>
<reference evidence="1 2" key="1">
    <citation type="journal article" date="2019" name="Commun. Biol.">
        <title>The bagworm genome reveals a unique fibroin gene that provides high tensile strength.</title>
        <authorList>
            <person name="Kono N."/>
            <person name="Nakamura H."/>
            <person name="Ohtoshi R."/>
            <person name="Tomita M."/>
            <person name="Numata K."/>
            <person name="Arakawa K."/>
        </authorList>
    </citation>
    <scope>NUCLEOTIDE SEQUENCE [LARGE SCALE GENOMIC DNA]</scope>
</reference>
<evidence type="ECO:0000313" key="1">
    <source>
        <dbReference type="EMBL" id="GBP24802.1"/>
    </source>
</evidence>
<name>A0A4C1UFQ0_EUMVA</name>
<comment type="caution">
    <text evidence="1">The sequence shown here is derived from an EMBL/GenBank/DDBJ whole genome shotgun (WGS) entry which is preliminary data.</text>
</comment>
<organism evidence="1 2">
    <name type="scientific">Eumeta variegata</name>
    <name type="common">Bagworm moth</name>
    <name type="synonym">Eumeta japonica</name>
    <dbReference type="NCBI Taxonomy" id="151549"/>
    <lineage>
        <taxon>Eukaryota</taxon>
        <taxon>Metazoa</taxon>
        <taxon>Ecdysozoa</taxon>
        <taxon>Arthropoda</taxon>
        <taxon>Hexapoda</taxon>
        <taxon>Insecta</taxon>
        <taxon>Pterygota</taxon>
        <taxon>Neoptera</taxon>
        <taxon>Endopterygota</taxon>
        <taxon>Lepidoptera</taxon>
        <taxon>Glossata</taxon>
        <taxon>Ditrysia</taxon>
        <taxon>Tineoidea</taxon>
        <taxon>Psychidae</taxon>
        <taxon>Oiketicinae</taxon>
        <taxon>Eumeta</taxon>
    </lineage>
</organism>
<keyword evidence="2" id="KW-1185">Reference proteome</keyword>
<protein>
    <submittedName>
        <fullName evidence="1">Uncharacterized protein</fullName>
    </submittedName>
</protein>